<dbReference type="PANTHER" id="PTHR30011:SF16">
    <property type="entry name" value="C2H2 FINGER DOMAIN TRANSCRIPTION FACTOR (EUROFUNG)-RELATED"/>
    <property type="match status" value="1"/>
</dbReference>
<keyword evidence="1 6" id="KW-0285">Flavoprotein</keyword>
<feature type="binding site" evidence="6">
    <location>
        <position position="100"/>
    </location>
    <ligand>
        <name>FMN</name>
        <dbReference type="ChEBI" id="CHEBI:58210"/>
    </ligand>
</feature>
<keyword evidence="3" id="KW-0560">Oxidoreductase</keyword>
<dbReference type="EMBL" id="JABBGJ010000005">
    <property type="protein sequence ID" value="NML97486.1"/>
    <property type="molecule type" value="Genomic_DNA"/>
</dbReference>
<dbReference type="Gene3D" id="3.20.20.30">
    <property type="entry name" value="Luciferase-like domain"/>
    <property type="match status" value="1"/>
</dbReference>
<dbReference type="InterPro" id="IPR036661">
    <property type="entry name" value="Luciferase-like_sf"/>
</dbReference>
<name>A0A848ID62_9BURK</name>
<feature type="binding site" evidence="6">
    <location>
        <position position="53"/>
    </location>
    <ligand>
        <name>FMN</name>
        <dbReference type="ChEBI" id="CHEBI:58210"/>
    </ligand>
</feature>
<feature type="binding site" evidence="6">
    <location>
        <position position="225"/>
    </location>
    <ligand>
        <name>FMN</name>
        <dbReference type="ChEBI" id="CHEBI:58210"/>
    </ligand>
</feature>
<evidence type="ECO:0000256" key="1">
    <source>
        <dbReference type="ARBA" id="ARBA00022630"/>
    </source>
</evidence>
<dbReference type="SUPFAM" id="SSF51679">
    <property type="entry name" value="Bacterial luciferase-like"/>
    <property type="match status" value="1"/>
</dbReference>
<evidence type="ECO:0000259" key="7">
    <source>
        <dbReference type="Pfam" id="PF00296"/>
    </source>
</evidence>
<keyword evidence="4" id="KW-0503">Monooxygenase</keyword>
<dbReference type="InterPro" id="IPR011251">
    <property type="entry name" value="Luciferase-like_dom"/>
</dbReference>
<dbReference type="Pfam" id="PF00296">
    <property type="entry name" value="Bac_luciferase"/>
    <property type="match status" value="1"/>
</dbReference>
<comment type="caution">
    <text evidence="8">The sequence shown here is derived from an EMBL/GenBank/DDBJ whole genome shotgun (WGS) entry which is preliminary data.</text>
</comment>
<accession>A0A848ID62</accession>
<gene>
    <name evidence="8" type="ORF">HHL24_05910</name>
</gene>
<dbReference type="PANTHER" id="PTHR30011">
    <property type="entry name" value="ALKANESULFONATE MONOOXYGENASE-RELATED"/>
    <property type="match status" value="1"/>
</dbReference>
<keyword evidence="2 6" id="KW-0288">FMN</keyword>
<dbReference type="PIRSF" id="PIRSF000337">
    <property type="entry name" value="NTA_MOA"/>
    <property type="match status" value="1"/>
</dbReference>
<dbReference type="InterPro" id="IPR051260">
    <property type="entry name" value="Diverse_substr_monoxygenases"/>
</dbReference>
<dbReference type="NCBIfam" id="TIGR03860">
    <property type="entry name" value="FMN_nitrolo"/>
    <property type="match status" value="1"/>
</dbReference>
<feature type="domain" description="Luciferase-like" evidence="7">
    <location>
        <begin position="32"/>
        <end position="384"/>
    </location>
</feature>
<dbReference type="GO" id="GO:0016705">
    <property type="term" value="F:oxidoreductase activity, acting on paired donors, with incorporation or reduction of molecular oxygen"/>
    <property type="evidence" value="ECO:0007669"/>
    <property type="project" value="InterPro"/>
</dbReference>
<evidence type="ECO:0000313" key="8">
    <source>
        <dbReference type="EMBL" id="NML97486.1"/>
    </source>
</evidence>
<evidence type="ECO:0000256" key="4">
    <source>
        <dbReference type="ARBA" id="ARBA00023033"/>
    </source>
</evidence>
<reference evidence="8 9" key="1">
    <citation type="submission" date="2020-04" db="EMBL/GenBank/DDBJ databases">
        <title>Paraburkholderia sp. RP-4-7 isolated from soil.</title>
        <authorList>
            <person name="Dahal R.H."/>
        </authorList>
    </citation>
    <scope>NUCLEOTIDE SEQUENCE [LARGE SCALE GENOMIC DNA]</scope>
    <source>
        <strain evidence="8 9">RP-4-7</strain>
    </source>
</reference>
<evidence type="ECO:0000313" key="9">
    <source>
        <dbReference type="Proteomes" id="UP000544134"/>
    </source>
</evidence>
<evidence type="ECO:0000256" key="5">
    <source>
        <dbReference type="ARBA" id="ARBA00033748"/>
    </source>
</evidence>
<feature type="binding site" evidence="6">
    <location>
        <position position="154"/>
    </location>
    <ligand>
        <name>FMN</name>
        <dbReference type="ChEBI" id="CHEBI:58210"/>
    </ligand>
</feature>
<dbReference type="Proteomes" id="UP000544134">
    <property type="component" value="Unassembled WGS sequence"/>
</dbReference>
<evidence type="ECO:0000256" key="2">
    <source>
        <dbReference type="ARBA" id="ARBA00022643"/>
    </source>
</evidence>
<organism evidence="8 9">
    <name type="scientific">Paraburkholderia polaris</name>
    <dbReference type="NCBI Taxonomy" id="2728848"/>
    <lineage>
        <taxon>Bacteria</taxon>
        <taxon>Pseudomonadati</taxon>
        <taxon>Pseudomonadota</taxon>
        <taxon>Betaproteobacteria</taxon>
        <taxon>Burkholderiales</taxon>
        <taxon>Burkholderiaceae</taxon>
        <taxon>Paraburkholderia</taxon>
    </lineage>
</organism>
<proteinExistence type="inferred from homology"/>
<comment type="similarity">
    <text evidence="5">Belongs to the NtaA/SnaA/DszA monooxygenase family.</text>
</comment>
<dbReference type="AlphaFoldDB" id="A0A848ID62"/>
<evidence type="ECO:0000256" key="6">
    <source>
        <dbReference type="PIRSR" id="PIRSR000337-1"/>
    </source>
</evidence>
<protein>
    <submittedName>
        <fullName evidence="8">LLM class flavin-dependent oxidoreductase</fullName>
    </submittedName>
</protein>
<dbReference type="InterPro" id="IPR016215">
    <property type="entry name" value="NTA_MOA"/>
</dbReference>
<sequence length="436" mass="47851">MHLAAFALAGPVSGNHGGWRYPSADTNFLSGSYYKKLGRLLEDGKFDLLFLADILAVPSRYEGSTDSQLRYGALGALRLEPLAVLATVAAATERLGLASTISTSYFEPFAVARALATLDHLSDGRAAWNIVTSFQAAEAANFGLEAQLSRDQRYDRADEFVEVACKLWDSWRDGALTLDRETPQFADPSKVAAIDHAGQYFRVKGPLNVSRSPQGRPVFIQAGASGRGRDFAARWAEVIFVTHSSLESAQEFYRDMKQRAAKFGRNPDELKVLPGIVPIVGETRLIAEETERLLNSLVVPEAGLSTLSYHLDIDLSQYPQDDVLPQVDVPGVQGHYKEVAELTHKHGLSLRQLGTRYGVGPLREFVGAADEVVDRLQLWFESGACDGFMIQAPFLPGGLEDFVRLAVPRLQARGLFRTEYTGATLRDHLNLSRPAA</sequence>
<keyword evidence="9" id="KW-1185">Reference proteome</keyword>
<dbReference type="CDD" id="cd01095">
    <property type="entry name" value="Nitrilotriacetate_monoxgenase"/>
    <property type="match status" value="1"/>
</dbReference>
<dbReference type="GO" id="GO:0004497">
    <property type="term" value="F:monooxygenase activity"/>
    <property type="evidence" value="ECO:0007669"/>
    <property type="project" value="UniProtKB-KW"/>
</dbReference>
<evidence type="ECO:0000256" key="3">
    <source>
        <dbReference type="ARBA" id="ARBA00023002"/>
    </source>
</evidence>